<dbReference type="SUPFAM" id="SSF69572">
    <property type="entry name" value="Activating enzymes of the ubiquitin-like proteins"/>
    <property type="match status" value="1"/>
</dbReference>
<evidence type="ECO:0000313" key="2">
    <source>
        <dbReference type="EMBL" id="MBW8191351.1"/>
    </source>
</evidence>
<keyword evidence="3" id="KW-1185">Reference proteome</keyword>
<comment type="caution">
    <text evidence="2">The sequence shown here is derived from an EMBL/GenBank/DDBJ whole genome shotgun (WGS) entry which is preliminary data.</text>
</comment>
<feature type="domain" description="THIF-type NAD/FAD binding fold" evidence="1">
    <location>
        <begin position="17"/>
        <end position="159"/>
    </location>
</feature>
<dbReference type="Proteomes" id="UP001166251">
    <property type="component" value="Unassembled WGS sequence"/>
</dbReference>
<evidence type="ECO:0000313" key="3">
    <source>
        <dbReference type="Proteomes" id="UP001166251"/>
    </source>
</evidence>
<reference evidence="2" key="1">
    <citation type="submission" date="2021-07" db="EMBL/GenBank/DDBJ databases">
        <title>Neiella marina sp. nov., isolated from the intestinal content of sea cucumber Apostichopus japonicus.</title>
        <authorList>
            <person name="Bai X."/>
        </authorList>
    </citation>
    <scope>NUCLEOTIDE SEQUENCE</scope>
    <source>
        <strain evidence="2">126</strain>
    </source>
</reference>
<dbReference type="InterPro" id="IPR022500">
    <property type="entry name" value="PRTRC_ThiF"/>
</dbReference>
<dbReference type="EMBL" id="JAHZSS010000010">
    <property type="protein sequence ID" value="MBW8191351.1"/>
    <property type="molecule type" value="Genomic_DNA"/>
</dbReference>
<protein>
    <submittedName>
        <fullName evidence="2">PRTRC system ThiF family protein</fullName>
    </submittedName>
</protein>
<accession>A0ABS7EHW7</accession>
<dbReference type="InterPro" id="IPR000594">
    <property type="entry name" value="ThiF_NAD_FAD-bd"/>
</dbReference>
<dbReference type="NCBIfam" id="TIGR03736">
    <property type="entry name" value="PRTRC_ThiF"/>
    <property type="match status" value="1"/>
</dbReference>
<proteinExistence type="predicted"/>
<name>A0ABS7EHW7_9GAMM</name>
<organism evidence="2 3">
    <name type="scientific">Neiella holothuriorum</name>
    <dbReference type="NCBI Taxonomy" id="2870530"/>
    <lineage>
        <taxon>Bacteria</taxon>
        <taxon>Pseudomonadati</taxon>
        <taxon>Pseudomonadota</taxon>
        <taxon>Gammaproteobacteria</taxon>
        <taxon>Alteromonadales</taxon>
        <taxon>Echinimonadaceae</taxon>
        <taxon>Neiella</taxon>
    </lineage>
</organism>
<dbReference type="InterPro" id="IPR035985">
    <property type="entry name" value="Ubiquitin-activating_enz"/>
</dbReference>
<dbReference type="Pfam" id="PF00899">
    <property type="entry name" value="ThiF"/>
    <property type="match status" value="1"/>
</dbReference>
<sequence length="260" mass="28598">MNSNHFITPHSMLTDTVDITLIGAGGTGGELLQQLWKMHHALTKLGHDGFNVTVYDGDIVTESNVGRQPFWPCDLALNKAEVLVKRFNAWGGTDWKFRPEYADANAIVGGLRYKPYELLITCVDKASFRAELGVAANQFRGDNLWIDAGNGASNGQVILGHIGSKAGVDLRLPNVFDLFPSLANIEDNDEDSCSHEEAFAKQDFGINVDMASAIRGLIWQMLRYGRLEHHGVFVDMQTADTTPLKIDPLVWSTFGYGVAS</sequence>
<dbReference type="RefSeq" id="WP_220104034.1">
    <property type="nucleotide sequence ID" value="NZ_JAHZSS010000010.1"/>
</dbReference>
<gene>
    <name evidence="2" type="ORF">K0504_09905</name>
</gene>
<evidence type="ECO:0000259" key="1">
    <source>
        <dbReference type="Pfam" id="PF00899"/>
    </source>
</evidence>
<dbReference type="Gene3D" id="3.40.50.720">
    <property type="entry name" value="NAD(P)-binding Rossmann-like Domain"/>
    <property type="match status" value="1"/>
</dbReference>